<sequence>MFMQLKGKPIPEFQEEEWLCDFAFLIDISSHLNELNTGLQGKDQLISAKFDHINAFQIKLTLWESQLRVKSYVHFPTIRIHKVNDPEGYAKFISSLREEFNDRFQDFRKQFLFQSLLISIQSKYRFRGRKSTNVVH</sequence>
<comment type="caution">
    <text evidence="1">The sequence shown here is derived from an EMBL/GenBank/DDBJ whole genome shotgun (WGS) entry which is preliminary data.</text>
</comment>
<dbReference type="Proteomes" id="UP001165289">
    <property type="component" value="Unassembled WGS sequence"/>
</dbReference>
<organism evidence="1 2">
    <name type="scientific">Oopsacas minuta</name>
    <dbReference type="NCBI Taxonomy" id="111878"/>
    <lineage>
        <taxon>Eukaryota</taxon>
        <taxon>Metazoa</taxon>
        <taxon>Porifera</taxon>
        <taxon>Hexactinellida</taxon>
        <taxon>Hexasterophora</taxon>
        <taxon>Lyssacinosida</taxon>
        <taxon>Leucopsacidae</taxon>
        <taxon>Oopsacas</taxon>
    </lineage>
</organism>
<dbReference type="AlphaFoldDB" id="A0AAV7JR30"/>
<accession>A0AAV7JR30</accession>
<evidence type="ECO:0000313" key="1">
    <source>
        <dbReference type="EMBL" id="KAI6651247.1"/>
    </source>
</evidence>
<gene>
    <name evidence="1" type="ORF">LOD99_5394</name>
</gene>
<dbReference type="PANTHER" id="PTHR45913">
    <property type="entry name" value="EPM2A-INTERACTING PROTEIN 1"/>
    <property type="match status" value="1"/>
</dbReference>
<dbReference type="PANTHER" id="PTHR45913:SF5">
    <property type="entry name" value="GENERAL TRANSCRIPTION FACTOR II-I REPEAT DOMAIN-CONTAINING PROTEIN 2A-LIKE PROTEIN"/>
    <property type="match status" value="1"/>
</dbReference>
<reference evidence="1 2" key="1">
    <citation type="journal article" date="2023" name="BMC Biol.">
        <title>The compact genome of the sponge Oopsacas minuta (Hexactinellida) is lacking key metazoan core genes.</title>
        <authorList>
            <person name="Santini S."/>
            <person name="Schenkelaars Q."/>
            <person name="Jourda C."/>
            <person name="Duchesne M."/>
            <person name="Belahbib H."/>
            <person name="Rocher C."/>
            <person name="Selva M."/>
            <person name="Riesgo A."/>
            <person name="Vervoort M."/>
            <person name="Leys S.P."/>
            <person name="Kodjabachian L."/>
            <person name="Le Bivic A."/>
            <person name="Borchiellini C."/>
            <person name="Claverie J.M."/>
            <person name="Renard E."/>
        </authorList>
    </citation>
    <scope>NUCLEOTIDE SEQUENCE [LARGE SCALE GENOMIC DNA]</scope>
    <source>
        <strain evidence="1">SPO-2</strain>
    </source>
</reference>
<protein>
    <submittedName>
        <fullName evidence="1">General transcription factor II-I repeat domain-containing protein 2B</fullName>
    </submittedName>
</protein>
<evidence type="ECO:0000313" key="2">
    <source>
        <dbReference type="Proteomes" id="UP001165289"/>
    </source>
</evidence>
<dbReference type="EMBL" id="JAKMXF010000306">
    <property type="protein sequence ID" value="KAI6651247.1"/>
    <property type="molecule type" value="Genomic_DNA"/>
</dbReference>
<name>A0AAV7JR30_9METZ</name>
<proteinExistence type="predicted"/>
<keyword evidence="2" id="KW-1185">Reference proteome</keyword>